<keyword evidence="1" id="KW-0472">Membrane</keyword>
<proteinExistence type="predicted"/>
<sequence length="198" mass="22092">MLKIVYRLVSSKESILMVLLPSLLYFALYHEYGLTYAIGASSIYGITLMLISRQLGLISLAFALSGLVELVIITVLPKSEATQAVQYKVLLSSLSTACVFLVFAVLRKPIPMLVAEASMPSLQHQRLTVGSPSLKKWQYVNGIWLCGYLLKSLMFVNYSHFSQQQLVMYTLISGWPLYVVLILMSVGLMKARHPIIKG</sequence>
<gene>
    <name evidence="2" type="ORF">VPAL9027_01325</name>
</gene>
<feature type="transmembrane region" description="Helical" evidence="1">
    <location>
        <begin position="58"/>
        <end position="77"/>
    </location>
</feature>
<feature type="transmembrane region" description="Helical" evidence="1">
    <location>
        <begin position="139"/>
        <end position="160"/>
    </location>
</feature>
<dbReference type="EMBL" id="FUFT01000002">
    <property type="protein sequence ID" value="SJL83359.1"/>
    <property type="molecule type" value="Genomic_DNA"/>
</dbReference>
<accession>A0A1R4B369</accession>
<dbReference type="AlphaFoldDB" id="A0A1R4B369"/>
<reference evidence="2 3" key="1">
    <citation type="submission" date="2017-02" db="EMBL/GenBank/DDBJ databases">
        <authorList>
            <person name="Peterson S.W."/>
        </authorList>
    </citation>
    <scope>NUCLEOTIDE SEQUENCE [LARGE SCALE GENOMIC DNA]</scope>
    <source>
        <strain evidence="2 3">CECT 9027</strain>
    </source>
</reference>
<keyword evidence="1" id="KW-0812">Transmembrane</keyword>
<evidence type="ECO:0000313" key="2">
    <source>
        <dbReference type="EMBL" id="SJL83359.1"/>
    </source>
</evidence>
<evidence type="ECO:0008006" key="4">
    <source>
        <dbReference type="Google" id="ProtNLM"/>
    </source>
</evidence>
<evidence type="ECO:0000256" key="1">
    <source>
        <dbReference type="SAM" id="Phobius"/>
    </source>
</evidence>
<name>A0A1R4B369_9VIBR</name>
<feature type="transmembrane region" description="Helical" evidence="1">
    <location>
        <begin position="12"/>
        <end position="28"/>
    </location>
</feature>
<feature type="transmembrane region" description="Helical" evidence="1">
    <location>
        <begin position="166"/>
        <end position="189"/>
    </location>
</feature>
<keyword evidence="1" id="KW-1133">Transmembrane helix</keyword>
<feature type="transmembrane region" description="Helical" evidence="1">
    <location>
        <begin position="89"/>
        <end position="106"/>
    </location>
</feature>
<dbReference type="STRING" id="1918946.VPAL9027_01325"/>
<dbReference type="Proteomes" id="UP000189475">
    <property type="component" value="Unassembled WGS sequence"/>
</dbReference>
<protein>
    <recommendedName>
        <fullName evidence="4">Intracellular septation protein A</fullName>
    </recommendedName>
</protein>
<keyword evidence="3" id="KW-1185">Reference proteome</keyword>
<organism evidence="2 3">
    <name type="scientific">Vibrio palustris</name>
    <dbReference type="NCBI Taxonomy" id="1918946"/>
    <lineage>
        <taxon>Bacteria</taxon>
        <taxon>Pseudomonadati</taxon>
        <taxon>Pseudomonadota</taxon>
        <taxon>Gammaproteobacteria</taxon>
        <taxon>Vibrionales</taxon>
        <taxon>Vibrionaceae</taxon>
        <taxon>Vibrio</taxon>
    </lineage>
</organism>
<evidence type="ECO:0000313" key="3">
    <source>
        <dbReference type="Proteomes" id="UP000189475"/>
    </source>
</evidence>